<name>A0A250LAH0_9BURK</name>
<dbReference type="EMBL" id="AP018358">
    <property type="protein sequence ID" value="BBA40541.1"/>
    <property type="molecule type" value="Genomic_DNA"/>
</dbReference>
<sequence>MSSVVLPAPRKPDSTVTGNGWFIAGFIAICTNGKIEKAAATPFRGAIVPRTGEIAA</sequence>
<reference evidence="1" key="2">
    <citation type="journal article" date="2017" name="Genome Announc.">
        <title>High-Quality Draft Genome Sequence of Burkholderia contaminans CH-1, a Gram-Negative Bacterium That Metabolizes 2-Azahypoxanthine, a Plant Growth-Regulating Compound.</title>
        <authorList>
            <person name="Choi J.-H."/>
            <person name="Sugiura H."/>
            <person name="Moriuchi R."/>
            <person name="Kawagishi H."/>
            <person name="Dohra H."/>
        </authorList>
    </citation>
    <scope>NUCLEOTIDE SEQUENCE</scope>
    <source>
        <strain evidence="1">CH-1</strain>
    </source>
</reference>
<evidence type="ECO:0000313" key="1">
    <source>
        <dbReference type="EMBL" id="BBA40541.1"/>
    </source>
</evidence>
<protein>
    <submittedName>
        <fullName evidence="1">Uncharacterized protein</fullName>
    </submittedName>
</protein>
<organism evidence="1">
    <name type="scientific">Burkholderia contaminans</name>
    <dbReference type="NCBI Taxonomy" id="488447"/>
    <lineage>
        <taxon>Bacteria</taxon>
        <taxon>Pseudomonadati</taxon>
        <taxon>Pseudomonadota</taxon>
        <taxon>Betaproteobacteria</taxon>
        <taxon>Burkholderiales</taxon>
        <taxon>Burkholderiaceae</taxon>
        <taxon>Burkholderia</taxon>
        <taxon>Burkholderia cepacia complex</taxon>
    </lineage>
</organism>
<proteinExistence type="predicted"/>
<gene>
    <name evidence="1" type="ORF">BCCH1_29710</name>
</gene>
<accession>A0A250LAH0</accession>
<reference evidence="1" key="1">
    <citation type="journal article" date="2016" name="Biosci. Biotechnol. Biochem.">
        <title>Bioconversion of AHX to AOH by resting cells of Burkholderia contaminans CH-1.</title>
        <authorList>
            <person name="Choi J.H."/>
            <person name="Kikuchi A."/>
            <person name="Pumkaeo P."/>
            <person name="Hirai H."/>
            <person name="Tokuyama S."/>
            <person name="Kawagishi H."/>
        </authorList>
    </citation>
    <scope>NUCLEOTIDE SEQUENCE</scope>
    <source>
        <strain evidence="1">CH-1</strain>
    </source>
</reference>
<dbReference type="AlphaFoldDB" id="A0A250LAH0"/>